<evidence type="ECO:0000313" key="2">
    <source>
        <dbReference type="EMBL" id="RDX65161.1"/>
    </source>
</evidence>
<feature type="non-terminal residue" evidence="2">
    <location>
        <position position="171"/>
    </location>
</feature>
<evidence type="ECO:0000313" key="3">
    <source>
        <dbReference type="Proteomes" id="UP000257109"/>
    </source>
</evidence>
<reference evidence="2" key="1">
    <citation type="submission" date="2018-05" db="EMBL/GenBank/DDBJ databases">
        <title>Draft genome of Mucuna pruriens seed.</title>
        <authorList>
            <person name="Nnadi N.E."/>
            <person name="Vos R."/>
            <person name="Hasami M.H."/>
            <person name="Devisetty U.K."/>
            <person name="Aguiy J.C."/>
        </authorList>
    </citation>
    <scope>NUCLEOTIDE SEQUENCE [LARGE SCALE GENOMIC DNA]</scope>
    <source>
        <strain evidence="2">JCA_2017</strain>
    </source>
</reference>
<accession>A0A371EGJ4</accession>
<keyword evidence="3" id="KW-1185">Reference proteome</keyword>
<sequence length="171" mass="19355">MRKRMCNKRTLLKLLMKKRNNILWPLALPSPIQCLIKDANNEEFKEKMKGKSFALDPKKEEQKAFSATTIIISSAKPAKTHSVTRSPPSSGAVKDVDRKVIRRSDTHKEDTQRKGLKQPHANITTEEFSPYLGSINGLSLVSNFPPLKERENLARRCFLEVVVFTLPVVGL</sequence>
<gene>
    <name evidence="2" type="ORF">CR513_56205</name>
</gene>
<feature type="region of interest" description="Disordered" evidence="1">
    <location>
        <begin position="76"/>
        <end position="122"/>
    </location>
</feature>
<protein>
    <submittedName>
        <fullName evidence="2">Uncharacterized protein</fullName>
    </submittedName>
</protein>
<dbReference type="AlphaFoldDB" id="A0A371EGJ4"/>
<feature type="non-terminal residue" evidence="2">
    <location>
        <position position="1"/>
    </location>
</feature>
<proteinExistence type="predicted"/>
<name>A0A371EGJ4_MUCPR</name>
<feature type="compositionally biased region" description="Basic and acidic residues" evidence="1">
    <location>
        <begin position="94"/>
        <end position="113"/>
    </location>
</feature>
<evidence type="ECO:0000256" key="1">
    <source>
        <dbReference type="SAM" id="MobiDB-lite"/>
    </source>
</evidence>
<comment type="caution">
    <text evidence="2">The sequence shown here is derived from an EMBL/GenBank/DDBJ whole genome shotgun (WGS) entry which is preliminary data.</text>
</comment>
<dbReference type="Proteomes" id="UP000257109">
    <property type="component" value="Unassembled WGS sequence"/>
</dbReference>
<dbReference type="EMBL" id="QJKJ01014035">
    <property type="protein sequence ID" value="RDX65161.1"/>
    <property type="molecule type" value="Genomic_DNA"/>
</dbReference>
<organism evidence="2 3">
    <name type="scientific">Mucuna pruriens</name>
    <name type="common">Velvet bean</name>
    <name type="synonym">Dolichos pruriens</name>
    <dbReference type="NCBI Taxonomy" id="157652"/>
    <lineage>
        <taxon>Eukaryota</taxon>
        <taxon>Viridiplantae</taxon>
        <taxon>Streptophyta</taxon>
        <taxon>Embryophyta</taxon>
        <taxon>Tracheophyta</taxon>
        <taxon>Spermatophyta</taxon>
        <taxon>Magnoliopsida</taxon>
        <taxon>eudicotyledons</taxon>
        <taxon>Gunneridae</taxon>
        <taxon>Pentapetalae</taxon>
        <taxon>rosids</taxon>
        <taxon>fabids</taxon>
        <taxon>Fabales</taxon>
        <taxon>Fabaceae</taxon>
        <taxon>Papilionoideae</taxon>
        <taxon>50 kb inversion clade</taxon>
        <taxon>NPAAA clade</taxon>
        <taxon>indigoferoid/millettioid clade</taxon>
        <taxon>Phaseoleae</taxon>
        <taxon>Mucuna</taxon>
    </lineage>
</organism>